<evidence type="ECO:0000259" key="3">
    <source>
        <dbReference type="Pfam" id="PF12770"/>
    </source>
</evidence>
<feature type="repeat" description="TPR" evidence="1">
    <location>
        <begin position="260"/>
        <end position="293"/>
    </location>
</feature>
<dbReference type="RefSeq" id="WP_079688761.1">
    <property type="nucleotide sequence ID" value="NZ_FUZU01000003.1"/>
</dbReference>
<keyword evidence="1" id="KW-0802">TPR repeat</keyword>
<feature type="repeat" description="TPR" evidence="1">
    <location>
        <begin position="135"/>
        <end position="168"/>
    </location>
</feature>
<dbReference type="SUPFAM" id="SSF48452">
    <property type="entry name" value="TPR-like"/>
    <property type="match status" value="1"/>
</dbReference>
<dbReference type="Pfam" id="PF13424">
    <property type="entry name" value="TPR_12"/>
    <property type="match status" value="2"/>
</dbReference>
<dbReference type="PROSITE" id="PS50005">
    <property type="entry name" value="TPR"/>
    <property type="match status" value="3"/>
</dbReference>
<gene>
    <name evidence="4" type="ORF">SAMN05660236_4217</name>
</gene>
<dbReference type="EMBL" id="FUZU01000003">
    <property type="protein sequence ID" value="SKC82560.1"/>
    <property type="molecule type" value="Genomic_DNA"/>
</dbReference>
<keyword evidence="2" id="KW-0732">Signal</keyword>
<dbReference type="InterPro" id="IPR019734">
    <property type="entry name" value="TPR_rpt"/>
</dbReference>
<keyword evidence="5" id="KW-1185">Reference proteome</keyword>
<dbReference type="AlphaFoldDB" id="A0A1T5M2V1"/>
<feature type="repeat" description="TPR" evidence="1">
    <location>
        <begin position="93"/>
        <end position="126"/>
    </location>
</feature>
<dbReference type="SMART" id="SM00028">
    <property type="entry name" value="TPR"/>
    <property type="match status" value="7"/>
</dbReference>
<dbReference type="Pfam" id="PF13181">
    <property type="entry name" value="TPR_8"/>
    <property type="match status" value="1"/>
</dbReference>
<feature type="chain" id="PRO_5012211225" evidence="2">
    <location>
        <begin position="21"/>
        <end position="895"/>
    </location>
</feature>
<name>A0A1T5M2V1_9BACT</name>
<dbReference type="PANTHER" id="PTHR10098">
    <property type="entry name" value="RAPSYN-RELATED"/>
    <property type="match status" value="1"/>
</dbReference>
<dbReference type="InterPro" id="IPR024983">
    <property type="entry name" value="CHAT_dom"/>
</dbReference>
<evidence type="ECO:0000256" key="2">
    <source>
        <dbReference type="SAM" id="SignalP"/>
    </source>
</evidence>
<accession>A0A1T5M2V1</accession>
<dbReference type="Pfam" id="PF12770">
    <property type="entry name" value="CHAT"/>
    <property type="match status" value="1"/>
</dbReference>
<dbReference type="PANTHER" id="PTHR10098:SF108">
    <property type="entry name" value="TETRATRICOPEPTIDE REPEAT PROTEIN 28"/>
    <property type="match status" value="1"/>
</dbReference>
<sequence length="895" mass="101041">MRRFFIVLSFLWALATGIHAQDIVLIDQYLLDAEYSKALLHIDQSLAKTPDTHTVALLENKKAETLIRQGKLDEAEKLLARISTKVSSKLQQAVTQTNYGLLYLNLGKNDQAEEALLKASQLYSDDGKEESLEAAQALAYLGNLYSATGKYTQAEEQLNRALYLRQRQLKENHELIAASYNDLGLAFTATDPDKALEYYEKALVIYKNLHGKQHPKIAIANTNIGFVYRKLELYGDAVNNFESALKIWESVYTTAHPSKAFVLFNLGETYLKIGDRKAASAFYTRALTMYQESYGKKHPEIARVLNAIASINISSNEYTTGLQYYQQALQANVSDYESNDISTHPRLRNFYDGNVLLYSLLGKTQALESQYYGRTLNFKNLDIALQTLLVCDTLIDKLRQQITNETDKIMLGVIASEVYADGVRIANETGNVALHKKRYFELAFYFAEKSKSAVLLEAISDAKAKSFAGIPADLLEEEKNLKTAIALCAQKLAQKPSEDEEKYLREASYSLNRNYESFIKRLEKQFPEYFNLKFNASSPSIQQLQKKLDSKTALLSYFIDEKNNHLYIFQITKNKYKIIEHALPAEFGKYITGMRNGIFFNDMKVFSVASQKLSTLLLPKHLPASIRDLLILPTGRLSIIPFEALFTRETKVADTYKTLPYLINRYTIRYEFSAGLILQKSTTQRMAHAPSILLCAPVTFPEEDNLNELPGTESEVNEIAKLFGTQNYTSGLYLKEQADEKLIKSEKVKNYNYIHLATHGVVDESNPALSRIFLQSDIGSEDGNLFTGEIYNLNLDADLVTLSACQTGLGKISKGEGVIGLSRALVYAGARSIIVSFWSVADESTSELMKDFYRKMLENRSADFSTSLRNAKLELVKNESYAAPYYWAPFILIGF</sequence>
<proteinExistence type="predicted"/>
<feature type="signal peptide" evidence="2">
    <location>
        <begin position="1"/>
        <end position="20"/>
    </location>
</feature>
<evidence type="ECO:0000313" key="4">
    <source>
        <dbReference type="EMBL" id="SKC82560.1"/>
    </source>
</evidence>
<dbReference type="OrthoDB" id="9771112at2"/>
<organism evidence="4 5">
    <name type="scientific">Ohtaekwangia koreensis</name>
    <dbReference type="NCBI Taxonomy" id="688867"/>
    <lineage>
        <taxon>Bacteria</taxon>
        <taxon>Pseudomonadati</taxon>
        <taxon>Bacteroidota</taxon>
        <taxon>Cytophagia</taxon>
        <taxon>Cytophagales</taxon>
        <taxon>Fulvivirgaceae</taxon>
        <taxon>Ohtaekwangia</taxon>
    </lineage>
</organism>
<protein>
    <submittedName>
        <fullName evidence="4">Tetratricopeptide repeat-containing protein</fullName>
    </submittedName>
</protein>
<evidence type="ECO:0000313" key="5">
    <source>
        <dbReference type="Proteomes" id="UP000190961"/>
    </source>
</evidence>
<dbReference type="Proteomes" id="UP000190961">
    <property type="component" value="Unassembled WGS sequence"/>
</dbReference>
<feature type="domain" description="CHAT" evidence="3">
    <location>
        <begin position="610"/>
        <end position="894"/>
    </location>
</feature>
<dbReference type="Gene3D" id="1.25.40.10">
    <property type="entry name" value="Tetratricopeptide repeat domain"/>
    <property type="match status" value="2"/>
</dbReference>
<dbReference type="InterPro" id="IPR011990">
    <property type="entry name" value="TPR-like_helical_dom_sf"/>
</dbReference>
<dbReference type="STRING" id="688867.SAMN05660236_4217"/>
<reference evidence="4 5" key="1">
    <citation type="submission" date="2017-02" db="EMBL/GenBank/DDBJ databases">
        <authorList>
            <person name="Peterson S.W."/>
        </authorList>
    </citation>
    <scope>NUCLEOTIDE SEQUENCE [LARGE SCALE GENOMIC DNA]</scope>
    <source>
        <strain evidence="4 5">DSM 25262</strain>
    </source>
</reference>
<evidence type="ECO:0000256" key="1">
    <source>
        <dbReference type="PROSITE-ProRule" id="PRU00339"/>
    </source>
</evidence>